<proteinExistence type="predicted"/>
<accession>A0ACC1L2G4</accession>
<organism evidence="1 2">
    <name type="scientific">Coemansia helicoidea</name>
    <dbReference type="NCBI Taxonomy" id="1286919"/>
    <lineage>
        <taxon>Eukaryota</taxon>
        <taxon>Fungi</taxon>
        <taxon>Fungi incertae sedis</taxon>
        <taxon>Zoopagomycota</taxon>
        <taxon>Kickxellomycotina</taxon>
        <taxon>Kickxellomycetes</taxon>
        <taxon>Kickxellales</taxon>
        <taxon>Kickxellaceae</taxon>
        <taxon>Coemansia</taxon>
    </lineage>
</organism>
<dbReference type="Proteomes" id="UP001140087">
    <property type="component" value="Unassembled WGS sequence"/>
</dbReference>
<name>A0ACC1L2G4_9FUNG</name>
<reference evidence="1" key="1">
    <citation type="submission" date="2022-07" db="EMBL/GenBank/DDBJ databases">
        <title>Phylogenomic reconstructions and comparative analyses of Kickxellomycotina fungi.</title>
        <authorList>
            <person name="Reynolds N.K."/>
            <person name="Stajich J.E."/>
            <person name="Barry K."/>
            <person name="Grigoriev I.V."/>
            <person name="Crous P."/>
            <person name="Smith M.E."/>
        </authorList>
    </citation>
    <scope>NUCLEOTIDE SEQUENCE</scope>
    <source>
        <strain evidence="1">BCRC 34780</strain>
    </source>
</reference>
<feature type="non-terminal residue" evidence="1">
    <location>
        <position position="206"/>
    </location>
</feature>
<protein>
    <submittedName>
        <fullName evidence="1">Uncharacterized protein</fullName>
    </submittedName>
</protein>
<dbReference type="EMBL" id="JANBUN010001018">
    <property type="protein sequence ID" value="KAJ2800076.1"/>
    <property type="molecule type" value="Genomic_DNA"/>
</dbReference>
<gene>
    <name evidence="1" type="ORF">H4R21_003315</name>
</gene>
<keyword evidence="2" id="KW-1185">Reference proteome</keyword>
<sequence>MADAGGPEPAASPVPAAPQLFQLDPIDVVEGWQQELADSFHGLAALTHGRSQAETHDVLQRKASESMQSHNELVGGLVYGILTAAGAGDGAGYLRLLQIVSRDGFGCAVARVQQVAAAPRFGRVRGEVRGQVYWLAGELIRARAGGADQVVLALLRQLRGGDVAAGNIAGCRLMLRLLQEHYAWTAGFPAVAATAAYAFGRLALDH</sequence>
<evidence type="ECO:0000313" key="2">
    <source>
        <dbReference type="Proteomes" id="UP001140087"/>
    </source>
</evidence>
<evidence type="ECO:0000313" key="1">
    <source>
        <dbReference type="EMBL" id="KAJ2800076.1"/>
    </source>
</evidence>
<comment type="caution">
    <text evidence="1">The sequence shown here is derived from an EMBL/GenBank/DDBJ whole genome shotgun (WGS) entry which is preliminary data.</text>
</comment>